<comment type="subunit">
    <text evidence="5">Component of the origin recognition complex (ORC).</text>
</comment>
<dbReference type="Pfam" id="PF04084">
    <property type="entry name" value="RecA-like_ORC2"/>
    <property type="match status" value="1"/>
</dbReference>
<dbReference type="RefSeq" id="XP_067548165.1">
    <property type="nucleotide sequence ID" value="XM_067691713.1"/>
</dbReference>
<dbReference type="PANTHER" id="PTHR14052">
    <property type="entry name" value="ORIGIN RECOGNITION COMPLEX SUBUNIT 2"/>
    <property type="match status" value="1"/>
</dbReference>
<evidence type="ECO:0000256" key="4">
    <source>
        <dbReference type="ARBA" id="ARBA00023242"/>
    </source>
</evidence>
<feature type="region of interest" description="Disordered" evidence="6">
    <location>
        <begin position="1"/>
        <end position="59"/>
    </location>
</feature>
<dbReference type="AlphaFoldDB" id="A0A8H7ZEG4"/>
<gene>
    <name evidence="9" type="ORF">I9W82_002816</name>
</gene>
<evidence type="ECO:0000256" key="2">
    <source>
        <dbReference type="ARBA" id="ARBA00007421"/>
    </source>
</evidence>
<dbReference type="PANTHER" id="PTHR14052:SF0">
    <property type="entry name" value="ORIGIN RECOGNITION COMPLEX SUBUNIT 2"/>
    <property type="match status" value="1"/>
</dbReference>
<feature type="compositionally biased region" description="Polar residues" evidence="6">
    <location>
        <begin position="1"/>
        <end position="12"/>
    </location>
</feature>
<evidence type="ECO:0000256" key="6">
    <source>
        <dbReference type="SAM" id="MobiDB-lite"/>
    </source>
</evidence>
<proteinExistence type="inferred from homology"/>
<dbReference type="InterPro" id="IPR007220">
    <property type="entry name" value="ORC2"/>
</dbReference>
<dbReference type="GO" id="GO:0006260">
    <property type="term" value="P:DNA replication"/>
    <property type="evidence" value="ECO:0007669"/>
    <property type="project" value="UniProtKB-UniRule"/>
</dbReference>
<evidence type="ECO:0000313" key="9">
    <source>
        <dbReference type="EMBL" id="KAG5419049.1"/>
    </source>
</evidence>
<dbReference type="InterPro" id="IPR056773">
    <property type="entry name" value="WHD_ORC2"/>
</dbReference>
<dbReference type="GeneID" id="93651445"/>
<evidence type="ECO:0000313" key="10">
    <source>
        <dbReference type="Proteomes" id="UP000669133"/>
    </source>
</evidence>
<evidence type="ECO:0000256" key="1">
    <source>
        <dbReference type="ARBA" id="ARBA00004123"/>
    </source>
</evidence>
<evidence type="ECO:0000256" key="3">
    <source>
        <dbReference type="ARBA" id="ARBA00022705"/>
    </source>
</evidence>
<keyword evidence="4 5" id="KW-0539">Nucleus</keyword>
<dbReference type="Proteomes" id="UP000669133">
    <property type="component" value="Unassembled WGS sequence"/>
</dbReference>
<comment type="function">
    <text evidence="5">Component of the origin recognition complex (ORC) that binds origins of replication. DNA-binding is ATP-dependent. ORC is required to assemble the pre-replication complex necessary to initiate DNA replication.</text>
</comment>
<dbReference type="GO" id="GO:0003688">
    <property type="term" value="F:DNA replication origin binding"/>
    <property type="evidence" value="ECO:0007669"/>
    <property type="project" value="UniProtKB-UniRule"/>
</dbReference>
<evidence type="ECO:0000259" key="7">
    <source>
        <dbReference type="Pfam" id="PF04084"/>
    </source>
</evidence>
<feature type="domain" description="Origin recognition complex subunit 2 RecA-like" evidence="7">
    <location>
        <begin position="354"/>
        <end position="536"/>
    </location>
</feature>
<dbReference type="EMBL" id="JAEOAQ010000003">
    <property type="protein sequence ID" value="KAG5419049.1"/>
    <property type="molecule type" value="Genomic_DNA"/>
</dbReference>
<comment type="similarity">
    <text evidence="2 5">Belongs to the ORC2 family.</text>
</comment>
<keyword evidence="10" id="KW-1185">Reference proteome</keyword>
<evidence type="ECO:0000256" key="5">
    <source>
        <dbReference type="RuleBase" id="RU368084"/>
    </source>
</evidence>
<dbReference type="GO" id="GO:0005664">
    <property type="term" value="C:nuclear origin of replication recognition complex"/>
    <property type="evidence" value="ECO:0007669"/>
    <property type="project" value="UniProtKB-UniRule"/>
</dbReference>
<feature type="compositionally biased region" description="Basic and acidic residues" evidence="6">
    <location>
        <begin position="46"/>
        <end position="58"/>
    </location>
</feature>
<organism evidence="9 10">
    <name type="scientific">Candida metapsilosis</name>
    <dbReference type="NCBI Taxonomy" id="273372"/>
    <lineage>
        <taxon>Eukaryota</taxon>
        <taxon>Fungi</taxon>
        <taxon>Dikarya</taxon>
        <taxon>Ascomycota</taxon>
        <taxon>Saccharomycotina</taxon>
        <taxon>Pichiomycetes</taxon>
        <taxon>Debaryomycetaceae</taxon>
        <taxon>Candida/Lodderomyces clade</taxon>
        <taxon>Candida</taxon>
    </lineage>
</organism>
<reference evidence="9 10" key="1">
    <citation type="submission" date="2020-12" db="EMBL/GenBank/DDBJ databases">
        <title>Effect of drift, selection, and recombination on the evolution of hybrid genomes in Candida yeast pathogens.</title>
        <authorList>
            <person name="Mixao V."/>
            <person name="Ksiezopolska E."/>
            <person name="Saus E."/>
            <person name="Boekhout T."/>
            <person name="Gacser A."/>
            <person name="Gabaldon T."/>
        </authorList>
    </citation>
    <scope>NUCLEOTIDE SEQUENCE [LARGE SCALE GENOMIC DNA]</scope>
    <source>
        <strain evidence="9 10">BP57</strain>
    </source>
</reference>
<name>A0A8H7ZEG4_9ASCO</name>
<feature type="domain" description="Origin recognition complex subunit 2 winged-helix" evidence="8">
    <location>
        <begin position="605"/>
        <end position="664"/>
    </location>
</feature>
<comment type="caution">
    <text evidence="9">The sequence shown here is derived from an EMBL/GenBank/DDBJ whole genome shotgun (WGS) entry which is preliminary data.</text>
</comment>
<dbReference type="Pfam" id="PF24882">
    <property type="entry name" value="WHD_ORC2"/>
    <property type="match status" value="1"/>
</dbReference>
<feature type="compositionally biased region" description="Polar residues" evidence="6">
    <location>
        <begin position="22"/>
        <end position="36"/>
    </location>
</feature>
<comment type="subcellular location">
    <subcellularLocation>
        <location evidence="1 5">Nucleus</location>
    </subcellularLocation>
</comment>
<keyword evidence="3 5" id="KW-0235">DNA replication</keyword>
<dbReference type="OrthoDB" id="346673at2759"/>
<protein>
    <recommendedName>
        <fullName evidence="5">Origin recognition complex subunit 2</fullName>
    </recommendedName>
</protein>
<sequence>MSQSHIGTPTRSPSKRKELIDLSTSASRFPSLSPAKTPNGRAGLRSPEKRSVVDLDKSARKKAHHTLYDKLMNDELDSDDFLDKQDRALAESIIRSSRKETNDEEVDRNYGSDVELELDLTTVTKKGRRIAKRAYEDDSEDEFVSDSDISHDEMDDEFEDPVIEEIPEKTTKKHAPNNKHKQTIRDVVAEKVKSIFHQDDELFDQGSPAEARKTPTPVAQKVAKKSFANLLISQYSDRTRVPIVSGLNVDTNATLHDKEKFEPLPVPKLDTQGHINDDSYLERYFNGRDPSKVNQERLLDEAVFSMEGPEGYFEQLHRRFRVSSKSLIAAAPRISQSDFDEAIQLSEKICQYQKDNLFSLHKQLYNQWCFELSQNYNLMFYGVGSKLKVLNDFVEDYFGSWWDAIFRGIPPRALVVNGFNPNVDFKAIALQIASVLLPEEESRFPKHVSETVPYLVDQMERQRESVPIGKILKPKLLLVVHNLDGEAFRTDKIQGLFAQLMSIPEIWVLSSIDHINAPLLWDSSKSKSMNLIWHDLTTYHTYSVETSFKDVLSMGKSKKYIGSLGAKFVLRSLTDNHRQLYKVLLIDQLSNMESAATEKGLGIKGTVKFGVDLKTLYNQCLDEFIVSNEVTFRTFLKEYVDHKMCQSVKDSSGLEKTFIPFTFGEMQELQKEEFE</sequence>
<dbReference type="InterPro" id="IPR056772">
    <property type="entry name" value="RecA-like_ORC2"/>
</dbReference>
<accession>A0A8H7ZEG4</accession>
<evidence type="ECO:0000259" key="8">
    <source>
        <dbReference type="Pfam" id="PF24882"/>
    </source>
</evidence>